<sequence>MISANSAVFRRLADYCADHGVEIADPRGARWVHANPSADAFLIGLDVRATLSFGRHRHLAWLEHQGEHYLALVGFTFEPDDLRYAVLDDVQGFDVCLLAELPIYPTASAAQVRNVVEAGIMGDPGYIGHDNAAIMDLFPTIQLVQNATPLQEVIAWPAFLTLCVQESLVSGSWIQEPLAGSLVSLAELEVPSLPYQELCRAVLDLDPRNVYMSLYRCIEATYAYDRATALAKLLSVTLPWHEIAAQLDAEMGWRPPELQSLNATLAHANESDLYEICDCLNATVGKDVRASAGRAIYLLRNKIVHYRPTTEPFRMDSVDWNRACNLLVAISVEVFDHAYGA</sequence>
<evidence type="ECO:0000313" key="1">
    <source>
        <dbReference type="EMBL" id="GEK21430.1"/>
    </source>
</evidence>
<organism evidence="1 2">
    <name type="scientific">Cellulomonas xylanilytica</name>
    <dbReference type="NCBI Taxonomy" id="233583"/>
    <lineage>
        <taxon>Bacteria</taxon>
        <taxon>Bacillati</taxon>
        <taxon>Actinomycetota</taxon>
        <taxon>Actinomycetes</taxon>
        <taxon>Micrococcales</taxon>
        <taxon>Cellulomonadaceae</taxon>
        <taxon>Cellulomonas</taxon>
    </lineage>
</organism>
<dbReference type="OrthoDB" id="7271425at2"/>
<accession>A0A510V837</accession>
<reference evidence="1 2" key="1">
    <citation type="submission" date="2019-07" db="EMBL/GenBank/DDBJ databases">
        <title>Whole genome shotgun sequence of Cellulomonas xylanilytica NBRC 101102.</title>
        <authorList>
            <person name="Hosoyama A."/>
            <person name="Uohara A."/>
            <person name="Ohji S."/>
            <person name="Ichikawa N."/>
        </authorList>
    </citation>
    <scope>NUCLEOTIDE SEQUENCE [LARGE SCALE GENOMIC DNA]</scope>
    <source>
        <strain evidence="1 2">NBRC 101102</strain>
    </source>
</reference>
<evidence type="ECO:0000313" key="2">
    <source>
        <dbReference type="Proteomes" id="UP000321118"/>
    </source>
</evidence>
<dbReference type="AlphaFoldDB" id="A0A510V837"/>
<dbReference type="EMBL" id="BJUB01000005">
    <property type="protein sequence ID" value="GEK21430.1"/>
    <property type="molecule type" value="Genomic_DNA"/>
</dbReference>
<name>A0A510V837_9CELL</name>
<gene>
    <name evidence="1" type="ORF">CXY01_19500</name>
</gene>
<protein>
    <submittedName>
        <fullName evidence="1">Uncharacterized protein</fullName>
    </submittedName>
</protein>
<comment type="caution">
    <text evidence="1">The sequence shown here is derived from an EMBL/GenBank/DDBJ whole genome shotgun (WGS) entry which is preliminary data.</text>
</comment>
<dbReference type="Proteomes" id="UP000321118">
    <property type="component" value="Unassembled WGS sequence"/>
</dbReference>
<keyword evidence="2" id="KW-1185">Reference proteome</keyword>
<proteinExistence type="predicted"/>
<dbReference type="RefSeq" id="WP_146927229.1">
    <property type="nucleotide sequence ID" value="NZ_BJUB01000005.1"/>
</dbReference>